<name>A0A915ATM4_PARUN</name>
<feature type="compositionally biased region" description="Polar residues" evidence="1">
    <location>
        <begin position="190"/>
        <end position="200"/>
    </location>
</feature>
<dbReference type="Proteomes" id="UP000887569">
    <property type="component" value="Unplaced"/>
</dbReference>
<evidence type="ECO:0000313" key="2">
    <source>
        <dbReference type="Proteomes" id="UP000887569"/>
    </source>
</evidence>
<organism evidence="2 3">
    <name type="scientific">Parascaris univalens</name>
    <name type="common">Nematode worm</name>
    <dbReference type="NCBI Taxonomy" id="6257"/>
    <lineage>
        <taxon>Eukaryota</taxon>
        <taxon>Metazoa</taxon>
        <taxon>Ecdysozoa</taxon>
        <taxon>Nematoda</taxon>
        <taxon>Chromadorea</taxon>
        <taxon>Rhabditida</taxon>
        <taxon>Spirurina</taxon>
        <taxon>Ascaridomorpha</taxon>
        <taxon>Ascaridoidea</taxon>
        <taxon>Ascarididae</taxon>
        <taxon>Parascaris</taxon>
    </lineage>
</organism>
<protein>
    <submittedName>
        <fullName evidence="3">PB1 domain-containing protein</fullName>
    </submittedName>
</protein>
<evidence type="ECO:0000256" key="1">
    <source>
        <dbReference type="SAM" id="MobiDB-lite"/>
    </source>
</evidence>
<dbReference type="WBParaSite" id="PgR013_g025_t01">
    <property type="protein sequence ID" value="PgR013_g025_t01"/>
    <property type="gene ID" value="PgR013_g025"/>
</dbReference>
<evidence type="ECO:0000313" key="3">
    <source>
        <dbReference type="WBParaSite" id="PgR013_g025_t01"/>
    </source>
</evidence>
<keyword evidence="2" id="KW-1185">Reference proteome</keyword>
<accession>A0A915ATM4</accession>
<sequence>MDRRWLNEEYNTLPSRSPSMHQQWARGQWWFAPSPPRGPVMTETWTSLPWYEYWPYHFGGVSKFHSTLFGPRRQSFDLMGNGTDVKIKWNHYGLKHKIIISQAEIANDDLYEVLLRKIRQQRPEFDGMLAYFDSQGNQVIFASDKELREIIRHNKGRIKIYTIRPPLRNNELTHPKRSQSVPLEYRSRLNRSQRPPSTLQDAPPPYYGRYGGYLMNSLSEIPFPIAYPQVPPPGYTYTYTTYTPYGQSIVYGLPPRSMMMRSFLCSPFPFSGYHRSWVVGPKFYGHGGWGGKYRRGGYNCGWGPVF</sequence>
<reference evidence="3" key="1">
    <citation type="submission" date="2022-11" db="UniProtKB">
        <authorList>
            <consortium name="WormBaseParasite"/>
        </authorList>
    </citation>
    <scope>IDENTIFICATION</scope>
</reference>
<dbReference type="AlphaFoldDB" id="A0A915ATM4"/>
<proteinExistence type="predicted"/>
<feature type="region of interest" description="Disordered" evidence="1">
    <location>
        <begin position="169"/>
        <end position="204"/>
    </location>
</feature>